<name>A0A8K0E9A0_9ROSA</name>
<protein>
    <recommendedName>
        <fullName evidence="6">Cytochrome P450</fullName>
    </recommendedName>
</protein>
<dbReference type="SUPFAM" id="SSF48264">
    <property type="entry name" value="Cytochrome P450"/>
    <property type="match status" value="1"/>
</dbReference>
<dbReference type="GO" id="GO:0016705">
    <property type="term" value="F:oxidoreductase activity, acting on paired donors, with incorporation or reduction of molecular oxygen"/>
    <property type="evidence" value="ECO:0007669"/>
    <property type="project" value="InterPro"/>
</dbReference>
<keyword evidence="3" id="KW-0560">Oxidoreductase</keyword>
<feature type="binding site" description="axial binding residue" evidence="2">
    <location>
        <position position="366"/>
    </location>
    <ligand>
        <name>heme</name>
        <dbReference type="ChEBI" id="CHEBI:30413"/>
    </ligand>
    <ligandPart>
        <name>Fe</name>
        <dbReference type="ChEBI" id="CHEBI:18248"/>
    </ligandPart>
</feature>
<proteinExistence type="inferred from homology"/>
<keyword evidence="2 3" id="KW-0408">Iron</keyword>
<dbReference type="PANTHER" id="PTHR47950:SF15">
    <property type="entry name" value="CYTOCHROME P450"/>
    <property type="match status" value="1"/>
</dbReference>
<evidence type="ECO:0000313" key="5">
    <source>
        <dbReference type="Proteomes" id="UP000796880"/>
    </source>
</evidence>
<dbReference type="PRINTS" id="PR00463">
    <property type="entry name" value="EP450I"/>
</dbReference>
<keyword evidence="3" id="KW-0503">Monooxygenase</keyword>
<dbReference type="CDD" id="cd11073">
    <property type="entry name" value="CYP76-like"/>
    <property type="match status" value="1"/>
</dbReference>
<evidence type="ECO:0000313" key="4">
    <source>
        <dbReference type="EMBL" id="KAF3441734.1"/>
    </source>
</evidence>
<keyword evidence="5" id="KW-1185">Reference proteome</keyword>
<dbReference type="PRINTS" id="PR00385">
    <property type="entry name" value="P450"/>
</dbReference>
<dbReference type="PROSITE" id="PS00086">
    <property type="entry name" value="CYTOCHROME_P450"/>
    <property type="match status" value="1"/>
</dbReference>
<dbReference type="GO" id="GO:0005506">
    <property type="term" value="F:iron ion binding"/>
    <property type="evidence" value="ECO:0007669"/>
    <property type="project" value="InterPro"/>
</dbReference>
<dbReference type="FunFam" id="1.10.630.10:FF:000163">
    <property type="entry name" value="Geraniol 8-hydroxylase"/>
    <property type="match status" value="1"/>
</dbReference>
<reference evidence="4" key="1">
    <citation type="submission" date="2020-03" db="EMBL/GenBank/DDBJ databases">
        <title>A high-quality chromosome-level genome assembly of a woody plant with both climbing and erect habits, Rhamnella rubrinervis.</title>
        <authorList>
            <person name="Lu Z."/>
            <person name="Yang Y."/>
            <person name="Zhu X."/>
            <person name="Sun Y."/>
        </authorList>
    </citation>
    <scope>NUCLEOTIDE SEQUENCE</scope>
    <source>
        <strain evidence="4">BYM</strain>
        <tissue evidence="4">Leaf</tissue>
    </source>
</reference>
<comment type="cofactor">
    <cofactor evidence="2">
        <name>heme</name>
        <dbReference type="ChEBI" id="CHEBI:30413"/>
    </cofactor>
</comment>
<evidence type="ECO:0008006" key="6">
    <source>
        <dbReference type="Google" id="ProtNLM"/>
    </source>
</evidence>
<evidence type="ECO:0000256" key="1">
    <source>
        <dbReference type="ARBA" id="ARBA00010617"/>
    </source>
</evidence>
<dbReference type="GO" id="GO:0020037">
    <property type="term" value="F:heme binding"/>
    <property type="evidence" value="ECO:0007669"/>
    <property type="project" value="InterPro"/>
</dbReference>
<accession>A0A8K0E9A0</accession>
<sequence length="425" mass="48043">MVVQSANAAEQLFKNHDLAFCDRKCPLALTARDYNKGSLAMGQYGSYWRFLRRLCTMELLVNKRINEMAPLRRKCVDAMLRRIEDEQGAVNLAQCVFLMSFNLIGNLVFSRDLLDSQGEEGKEFFDAMGKISELVGKPNIADSIPLLKCLDPQGVKRGMNENLGKVMKIVGRFVNERAEEQKTGMKRVTNCKDFLDVLLEFEGQGKQEPDKISDHNINIILLEMFMAGSETTSSTIEWAMSELLRSPMSMHKAKEELDAVVGPNRKVEESDIDDLPYLQAVVKETLRLHPAVPLLLPRNALEDTKYMEYHIPKGTQVYVNVWAIGRDPESWDEPLCFKPDRFIGSNIDFKGQNFALLPFGSGRRICVGISLAQCLVHLALASLLHTFDWNLVPDQALDMSERVGVSLRKLVPLEATPNQRLNISY</sequence>
<dbReference type="GO" id="GO:0004497">
    <property type="term" value="F:monooxygenase activity"/>
    <property type="evidence" value="ECO:0007669"/>
    <property type="project" value="UniProtKB-KW"/>
</dbReference>
<dbReference type="OrthoDB" id="1055148at2759"/>
<dbReference type="AlphaFoldDB" id="A0A8K0E9A0"/>
<comment type="similarity">
    <text evidence="1 3">Belongs to the cytochrome P450 family.</text>
</comment>
<evidence type="ECO:0000256" key="2">
    <source>
        <dbReference type="PIRSR" id="PIRSR602401-1"/>
    </source>
</evidence>
<keyword evidence="2 3" id="KW-0479">Metal-binding</keyword>
<dbReference type="EMBL" id="VOIH02000007">
    <property type="protein sequence ID" value="KAF3441734.1"/>
    <property type="molecule type" value="Genomic_DNA"/>
</dbReference>
<dbReference type="InterPro" id="IPR001128">
    <property type="entry name" value="Cyt_P450"/>
</dbReference>
<organism evidence="4 5">
    <name type="scientific">Rhamnella rubrinervis</name>
    <dbReference type="NCBI Taxonomy" id="2594499"/>
    <lineage>
        <taxon>Eukaryota</taxon>
        <taxon>Viridiplantae</taxon>
        <taxon>Streptophyta</taxon>
        <taxon>Embryophyta</taxon>
        <taxon>Tracheophyta</taxon>
        <taxon>Spermatophyta</taxon>
        <taxon>Magnoliopsida</taxon>
        <taxon>eudicotyledons</taxon>
        <taxon>Gunneridae</taxon>
        <taxon>Pentapetalae</taxon>
        <taxon>rosids</taxon>
        <taxon>fabids</taxon>
        <taxon>Rosales</taxon>
        <taxon>Rhamnaceae</taxon>
        <taxon>rhamnoid group</taxon>
        <taxon>Rhamneae</taxon>
        <taxon>Rhamnella</taxon>
    </lineage>
</organism>
<dbReference type="InterPro" id="IPR002401">
    <property type="entry name" value="Cyt_P450_E_grp-I"/>
</dbReference>
<dbReference type="Proteomes" id="UP000796880">
    <property type="component" value="Unassembled WGS sequence"/>
</dbReference>
<keyword evidence="2 3" id="KW-0349">Heme</keyword>
<dbReference type="InterPro" id="IPR017972">
    <property type="entry name" value="Cyt_P450_CS"/>
</dbReference>
<comment type="caution">
    <text evidence="4">The sequence shown here is derived from an EMBL/GenBank/DDBJ whole genome shotgun (WGS) entry which is preliminary data.</text>
</comment>
<dbReference type="InterPro" id="IPR036396">
    <property type="entry name" value="Cyt_P450_sf"/>
</dbReference>
<dbReference type="Pfam" id="PF00067">
    <property type="entry name" value="p450"/>
    <property type="match status" value="1"/>
</dbReference>
<dbReference type="PANTHER" id="PTHR47950">
    <property type="entry name" value="CYTOCHROME P450, FAMILY 76, SUBFAMILY C, POLYPEPTIDE 5-RELATED"/>
    <property type="match status" value="1"/>
</dbReference>
<dbReference type="Gene3D" id="1.10.630.10">
    <property type="entry name" value="Cytochrome P450"/>
    <property type="match status" value="1"/>
</dbReference>
<gene>
    <name evidence="4" type="ORF">FNV43_RR15649</name>
</gene>
<evidence type="ECO:0000256" key="3">
    <source>
        <dbReference type="RuleBase" id="RU000461"/>
    </source>
</evidence>